<evidence type="ECO:0000313" key="3">
    <source>
        <dbReference type="EMBL" id="TXE11666.1"/>
    </source>
</evidence>
<keyword evidence="2" id="KW-0732">Signal</keyword>
<gene>
    <name evidence="3" type="ORF">FUA26_06245</name>
</gene>
<feature type="signal peptide" evidence="2">
    <location>
        <begin position="1"/>
        <end position="22"/>
    </location>
</feature>
<dbReference type="Proteomes" id="UP000321790">
    <property type="component" value="Unassembled WGS sequence"/>
</dbReference>
<evidence type="ECO:0000256" key="1">
    <source>
        <dbReference type="SAM" id="MobiDB-lite"/>
    </source>
</evidence>
<protein>
    <recommendedName>
        <fullName evidence="5">Right handed beta helix domain-containing protein</fullName>
    </recommendedName>
</protein>
<feature type="region of interest" description="Disordered" evidence="1">
    <location>
        <begin position="34"/>
        <end position="71"/>
    </location>
</feature>
<dbReference type="Gene3D" id="2.160.20.10">
    <property type="entry name" value="Single-stranded right-handed beta-helix, Pectin lyase-like"/>
    <property type="match status" value="2"/>
</dbReference>
<dbReference type="SUPFAM" id="SSF51126">
    <property type="entry name" value="Pectin lyase-like"/>
    <property type="match status" value="1"/>
</dbReference>
<dbReference type="RefSeq" id="WP_147133140.1">
    <property type="nucleotide sequence ID" value="NZ_VOSC01000019.1"/>
</dbReference>
<dbReference type="InterPro" id="IPR012334">
    <property type="entry name" value="Pectin_lyas_fold"/>
</dbReference>
<keyword evidence="4" id="KW-1185">Reference proteome</keyword>
<name>A0A5C7ASE7_9FLAO</name>
<feature type="compositionally biased region" description="Acidic residues" evidence="1">
    <location>
        <begin position="34"/>
        <end position="63"/>
    </location>
</feature>
<evidence type="ECO:0000313" key="4">
    <source>
        <dbReference type="Proteomes" id="UP000321790"/>
    </source>
</evidence>
<reference evidence="4" key="1">
    <citation type="submission" date="2019-08" db="EMBL/GenBank/DDBJ databases">
        <title>Seonamhaeicola sediminis sp. nov., isolated from marine sediment.</title>
        <authorList>
            <person name="Cao W.R."/>
        </authorList>
    </citation>
    <scope>NUCLEOTIDE SEQUENCE [LARGE SCALE GENOMIC DNA]</scope>
    <source>
        <strain evidence="4">Gy8</strain>
    </source>
</reference>
<dbReference type="EMBL" id="VOSC01000019">
    <property type="protein sequence ID" value="TXE11666.1"/>
    <property type="molecule type" value="Genomic_DNA"/>
</dbReference>
<dbReference type="AlphaFoldDB" id="A0A5C7ASE7"/>
<proteinExistence type="predicted"/>
<sequence length="691" mass="75521">MKKTFVLLPLLALCVFSFNVVSCNNEELFVEETLIEETPEEEAEETPEDTEEDPTEDDTDTTEETVAADPTQPCDFTLTNLAPNSTVIINCIMDLEGATVDIPAGVTIVYEGGDIINGTLNFLGDAEIGGELLNDTFTITGTTPQVKADYFQLIPERWGIVEGKVNDEVARNNRDILEATFFKLHDLGIATVKIDAMDAYFKVDGYLNEGVPEVHAVNLPSDFTLEMTDNTHLRMQPNGHFRASLMAIYDEKNITVRGGFLHGERNEHNYNSGFVDSDGTTSGSHEWVHTMAIKGGENIVIDGVTFQDATGDGISISSIYFYFDSRHIRSKNIRIINNKFLRARRINLTLVNCEDIYIENNEFIDGGVDTPNSKGTAPSCQFNIEPVRHWDNGTLVEYERVSDVYMRNNKGILTGATGGGFNISHGNGPIIFENNTIDSSVSYTTAEGVIIRNNVVNKYIKAGNPSNYNRTDFVFGNKVYGNKVYGGIVVGGNGVDIYDNDIEGDIGIYLGAGAKDSSLGVSNTTITNNSIKAKSRGIMAINATNNTLIEGNTIEMLEGSTFALNLYNTWSENSSSNFVVNNNIVTGTRTNESGAHTSLIGANSIRVTNNKLGCTIITGGQNTVFTGNVIDAEINKDGLVFNEDCPNSSFTDNTIILYTSKTPLKIKPINYKDGLTLSTSVQISNNEVVEK</sequence>
<dbReference type="SMART" id="SM00710">
    <property type="entry name" value="PbH1"/>
    <property type="match status" value="9"/>
</dbReference>
<comment type="caution">
    <text evidence="3">The sequence shown here is derived from an EMBL/GenBank/DDBJ whole genome shotgun (WGS) entry which is preliminary data.</text>
</comment>
<feature type="chain" id="PRO_5022660869" description="Right handed beta helix domain-containing protein" evidence="2">
    <location>
        <begin position="23"/>
        <end position="691"/>
    </location>
</feature>
<dbReference type="OrthoDB" id="1400405at2"/>
<evidence type="ECO:0008006" key="5">
    <source>
        <dbReference type="Google" id="ProtNLM"/>
    </source>
</evidence>
<evidence type="ECO:0000256" key="2">
    <source>
        <dbReference type="SAM" id="SignalP"/>
    </source>
</evidence>
<organism evidence="3 4">
    <name type="scientific">Seonamhaeicola algicola</name>
    <dbReference type="NCBI Taxonomy" id="1719036"/>
    <lineage>
        <taxon>Bacteria</taxon>
        <taxon>Pseudomonadati</taxon>
        <taxon>Bacteroidota</taxon>
        <taxon>Flavobacteriia</taxon>
        <taxon>Flavobacteriales</taxon>
        <taxon>Flavobacteriaceae</taxon>
    </lineage>
</organism>
<dbReference type="InterPro" id="IPR011050">
    <property type="entry name" value="Pectin_lyase_fold/virulence"/>
</dbReference>
<dbReference type="InterPro" id="IPR006626">
    <property type="entry name" value="PbH1"/>
</dbReference>
<accession>A0A5C7ASE7</accession>